<accession>A0ABS2F3J0</accession>
<dbReference type="Proteomes" id="UP000712527">
    <property type="component" value="Unassembled WGS sequence"/>
</dbReference>
<reference evidence="2 3" key="1">
    <citation type="journal article" date="2021" name="Sci. Rep.">
        <title>The distribution of antibiotic resistance genes in chicken gut microbiota commensals.</title>
        <authorList>
            <person name="Juricova H."/>
            <person name="Matiasovicova J."/>
            <person name="Kubasova T."/>
            <person name="Cejkova D."/>
            <person name="Rychlik I."/>
        </authorList>
    </citation>
    <scope>NUCLEOTIDE SEQUENCE [LARGE SCALE GENOMIC DNA]</scope>
    <source>
        <strain evidence="2 3">An794</strain>
    </source>
</reference>
<feature type="compositionally biased region" description="Acidic residues" evidence="1">
    <location>
        <begin position="105"/>
        <end position="119"/>
    </location>
</feature>
<sequence>MAEFDLTEGLRKLFLASVGAVAMGAEKSQEVVEDLVKKGELTVEQGKTLNKELTRKAKEVLDNTSDSALRAHLASMTPEERAAYAAKVAEMSADLDAATVKVDVEEGSEDSAPAEDSAE</sequence>
<evidence type="ECO:0000313" key="2">
    <source>
        <dbReference type="EMBL" id="MBM6775367.1"/>
    </source>
</evidence>
<comment type="caution">
    <text evidence="2">The sequence shown here is derived from an EMBL/GenBank/DDBJ whole genome shotgun (WGS) entry which is preliminary data.</text>
</comment>
<name>A0ABS2F3J0_9ACTN</name>
<proteinExistence type="predicted"/>
<gene>
    <name evidence="2" type="ORF">H9X80_07400</name>
</gene>
<dbReference type="RefSeq" id="WP_204793706.1">
    <property type="nucleotide sequence ID" value="NZ_JACSNQ010000016.1"/>
</dbReference>
<protein>
    <recommendedName>
        <fullName evidence="4">Polyhydroxyalkanoate synthesis regulator phasin</fullName>
    </recommendedName>
</protein>
<organism evidence="2 3">
    <name type="scientific">Olsenella profusa</name>
    <dbReference type="NCBI Taxonomy" id="138595"/>
    <lineage>
        <taxon>Bacteria</taxon>
        <taxon>Bacillati</taxon>
        <taxon>Actinomycetota</taxon>
        <taxon>Coriobacteriia</taxon>
        <taxon>Coriobacteriales</taxon>
        <taxon>Atopobiaceae</taxon>
        <taxon>Olsenella</taxon>
    </lineage>
</organism>
<keyword evidence="3" id="KW-1185">Reference proteome</keyword>
<dbReference type="EMBL" id="JACSNQ010000016">
    <property type="protein sequence ID" value="MBM6775367.1"/>
    <property type="molecule type" value="Genomic_DNA"/>
</dbReference>
<evidence type="ECO:0008006" key="4">
    <source>
        <dbReference type="Google" id="ProtNLM"/>
    </source>
</evidence>
<evidence type="ECO:0000256" key="1">
    <source>
        <dbReference type="SAM" id="MobiDB-lite"/>
    </source>
</evidence>
<evidence type="ECO:0000313" key="3">
    <source>
        <dbReference type="Proteomes" id="UP000712527"/>
    </source>
</evidence>
<feature type="region of interest" description="Disordered" evidence="1">
    <location>
        <begin position="100"/>
        <end position="119"/>
    </location>
</feature>